<evidence type="ECO:0000256" key="4">
    <source>
        <dbReference type="ARBA" id="ARBA00023004"/>
    </source>
</evidence>
<keyword evidence="3" id="KW-0479">Metal-binding</keyword>
<evidence type="ECO:0000313" key="7">
    <source>
        <dbReference type="EMBL" id="SHK48260.1"/>
    </source>
</evidence>
<dbReference type="SFLD" id="SFLDS00029">
    <property type="entry name" value="Radical_SAM"/>
    <property type="match status" value="1"/>
</dbReference>
<dbReference type="InterPro" id="IPR058240">
    <property type="entry name" value="rSAM_sf"/>
</dbReference>
<dbReference type="PANTHER" id="PTHR11228">
    <property type="entry name" value="RADICAL SAM DOMAIN PROTEIN"/>
    <property type="match status" value="1"/>
</dbReference>
<feature type="domain" description="Radical SAM core" evidence="6">
    <location>
        <begin position="4"/>
        <end position="227"/>
    </location>
</feature>
<accession>A0A1M6SUF0</accession>
<dbReference type="GO" id="GO:0051536">
    <property type="term" value="F:iron-sulfur cluster binding"/>
    <property type="evidence" value="ECO:0007669"/>
    <property type="project" value="UniProtKB-KW"/>
</dbReference>
<comment type="cofactor">
    <cofactor evidence="1">
        <name>[4Fe-4S] cluster</name>
        <dbReference type="ChEBI" id="CHEBI:49883"/>
    </cofactor>
</comment>
<keyword evidence="8" id="KW-1185">Reference proteome</keyword>
<evidence type="ECO:0000259" key="6">
    <source>
        <dbReference type="PROSITE" id="PS51918"/>
    </source>
</evidence>
<dbReference type="SFLD" id="SFLDG01067">
    <property type="entry name" value="SPASM/twitch_domain_containing"/>
    <property type="match status" value="1"/>
</dbReference>
<dbReference type="GO" id="GO:0046872">
    <property type="term" value="F:metal ion binding"/>
    <property type="evidence" value="ECO:0007669"/>
    <property type="project" value="UniProtKB-KW"/>
</dbReference>
<dbReference type="SFLD" id="SFLDG01386">
    <property type="entry name" value="main_SPASM_domain-containing"/>
    <property type="match status" value="1"/>
</dbReference>
<proteinExistence type="predicted"/>
<evidence type="ECO:0000256" key="5">
    <source>
        <dbReference type="ARBA" id="ARBA00023014"/>
    </source>
</evidence>
<evidence type="ECO:0000256" key="2">
    <source>
        <dbReference type="ARBA" id="ARBA00022691"/>
    </source>
</evidence>
<evidence type="ECO:0000256" key="3">
    <source>
        <dbReference type="ARBA" id="ARBA00022723"/>
    </source>
</evidence>
<dbReference type="Pfam" id="PF04055">
    <property type="entry name" value="Radical_SAM"/>
    <property type="match status" value="1"/>
</dbReference>
<dbReference type="EMBL" id="FRAW01000007">
    <property type="protein sequence ID" value="SHK48260.1"/>
    <property type="molecule type" value="Genomic_DNA"/>
</dbReference>
<evidence type="ECO:0000256" key="1">
    <source>
        <dbReference type="ARBA" id="ARBA00001966"/>
    </source>
</evidence>
<dbReference type="AlphaFoldDB" id="A0A1M6SUF0"/>
<protein>
    <submittedName>
        <fullName evidence="7">Radical SAM superfamily enzyme, MoaA/NifB/PqqE/SkfB family</fullName>
    </submittedName>
</protein>
<organism evidence="7 8">
    <name type="scientific">Fibrobacter intestinalis</name>
    <dbReference type="NCBI Taxonomy" id="28122"/>
    <lineage>
        <taxon>Bacteria</taxon>
        <taxon>Pseudomonadati</taxon>
        <taxon>Fibrobacterota</taxon>
        <taxon>Fibrobacteria</taxon>
        <taxon>Fibrobacterales</taxon>
        <taxon>Fibrobacteraceae</taxon>
        <taxon>Fibrobacter</taxon>
    </lineage>
</organism>
<dbReference type="InterPro" id="IPR013785">
    <property type="entry name" value="Aldolase_TIM"/>
</dbReference>
<dbReference type="SUPFAM" id="SSF102114">
    <property type="entry name" value="Radical SAM enzymes"/>
    <property type="match status" value="1"/>
</dbReference>
<dbReference type="RefSeq" id="WP_073303232.1">
    <property type="nucleotide sequence ID" value="NZ_FRAW01000007.1"/>
</dbReference>
<reference evidence="8" key="1">
    <citation type="submission" date="2016-11" db="EMBL/GenBank/DDBJ databases">
        <authorList>
            <person name="Varghese N."/>
            <person name="Submissions S."/>
        </authorList>
    </citation>
    <scope>NUCLEOTIDE SEQUENCE [LARGE SCALE GENOMIC DNA]</scope>
    <source>
        <strain evidence="8">UWOS</strain>
    </source>
</reference>
<dbReference type="PROSITE" id="PS51918">
    <property type="entry name" value="RADICAL_SAM"/>
    <property type="match status" value="1"/>
</dbReference>
<sequence length="427" mass="48610">MTPIEHLKSLSLEISNPCNERCVHCYRVCDSTRQGFLTIEDVRLVFKQIENIRSDKLQVTITGGEALLNRNWKEILTIIQNEGCSFSLFSNGTLLSDADADFVASLVSKGLKEVQLSIYALDPVIHDNVTNLKGSLKKTLQSLQKLRMRNVPVFVSCPAMQVNKNNLADLMRWADKEKIPSCVDLFIFGASDYSKKNLSQRLNFDDLKRFYEETMQNNRELAYVWGNNRKKTKPSECLFYGEAANGLCISGDGSIYPMIGWYEKLGDIHQDSIVDVYTNHPILQLCRKIKVSDFSECIKCDAYGYCSLCPLPHLSANHGNLLNLDKSYCDYVHKVKELAQQRDKVMEELAKNKKDVIKSLSDNKRLKAHHDMLVKLFLRTNDEKLKKLLNDAIVFIADSGMINNPEKITLALSTVPPYTDLINYCKE</sequence>
<dbReference type="CDD" id="cd01335">
    <property type="entry name" value="Radical_SAM"/>
    <property type="match status" value="1"/>
</dbReference>
<keyword evidence="4" id="KW-0408">Iron</keyword>
<gene>
    <name evidence="7" type="ORF">SAMN05720469_10761</name>
</gene>
<dbReference type="InterPro" id="IPR007197">
    <property type="entry name" value="rSAM"/>
</dbReference>
<dbReference type="InterPro" id="IPR050377">
    <property type="entry name" value="Radical_SAM_PqqE_MftC-like"/>
</dbReference>
<name>A0A1M6SUF0_9BACT</name>
<dbReference type="GO" id="GO:0003824">
    <property type="term" value="F:catalytic activity"/>
    <property type="evidence" value="ECO:0007669"/>
    <property type="project" value="InterPro"/>
</dbReference>
<dbReference type="Gene3D" id="3.20.20.70">
    <property type="entry name" value="Aldolase class I"/>
    <property type="match status" value="1"/>
</dbReference>
<dbReference type="Proteomes" id="UP000184275">
    <property type="component" value="Unassembled WGS sequence"/>
</dbReference>
<keyword evidence="5" id="KW-0411">Iron-sulfur</keyword>
<keyword evidence="2" id="KW-0949">S-adenosyl-L-methionine</keyword>
<dbReference type="PANTHER" id="PTHR11228:SF7">
    <property type="entry name" value="PQQA PEPTIDE CYCLASE"/>
    <property type="match status" value="1"/>
</dbReference>
<evidence type="ECO:0000313" key="8">
    <source>
        <dbReference type="Proteomes" id="UP000184275"/>
    </source>
</evidence>